<dbReference type="AlphaFoldDB" id="A0A8T1GZ73"/>
<organism evidence="3 4">
    <name type="scientific">Phytophthora cactorum</name>
    <dbReference type="NCBI Taxonomy" id="29920"/>
    <lineage>
        <taxon>Eukaryota</taxon>
        <taxon>Sar</taxon>
        <taxon>Stramenopiles</taxon>
        <taxon>Oomycota</taxon>
        <taxon>Peronosporomycetes</taxon>
        <taxon>Peronosporales</taxon>
        <taxon>Peronosporaceae</taxon>
        <taxon>Phytophthora</taxon>
    </lineage>
</organism>
<evidence type="ECO:0000313" key="4">
    <source>
        <dbReference type="Proteomes" id="UP000760860"/>
    </source>
</evidence>
<evidence type="ECO:0000313" key="1">
    <source>
        <dbReference type="EMBL" id="KAG2953710.1"/>
    </source>
</evidence>
<protein>
    <submittedName>
        <fullName evidence="3">Uncharacterized protein</fullName>
    </submittedName>
</protein>
<gene>
    <name evidence="1" type="ORF">PC117_g1807</name>
    <name evidence="2" type="ORF">PC118_g2474</name>
    <name evidence="3" type="ORF">PC129_g23906</name>
</gene>
<reference evidence="3" key="1">
    <citation type="submission" date="2018-05" db="EMBL/GenBank/DDBJ databases">
        <title>Effector identification in a new, highly contiguous assembly of the strawberry crown rot pathogen Phytophthora cactorum.</title>
        <authorList>
            <person name="Armitage A.D."/>
            <person name="Nellist C.F."/>
            <person name="Bates H."/>
            <person name="Vickerstaff R.J."/>
            <person name="Harrison R.J."/>
        </authorList>
    </citation>
    <scope>NUCLEOTIDE SEQUENCE</scope>
    <source>
        <strain evidence="1">4040</strain>
        <strain evidence="2">P415</strain>
        <strain evidence="3">P421</strain>
    </source>
</reference>
<dbReference type="EMBL" id="RCMV01003033">
    <property type="protein sequence ID" value="KAG3200221.1"/>
    <property type="molecule type" value="Genomic_DNA"/>
</dbReference>
<evidence type="ECO:0000313" key="2">
    <source>
        <dbReference type="EMBL" id="KAG2996447.1"/>
    </source>
</evidence>
<accession>A0A8T1GZ73</accession>
<dbReference type="Proteomes" id="UP000736787">
    <property type="component" value="Unassembled WGS sequence"/>
</dbReference>
<evidence type="ECO:0000313" key="3">
    <source>
        <dbReference type="EMBL" id="KAG3200221.1"/>
    </source>
</evidence>
<comment type="caution">
    <text evidence="3">The sequence shown here is derived from an EMBL/GenBank/DDBJ whole genome shotgun (WGS) entry which is preliminary data.</text>
</comment>
<sequence length="220" mass="22384">MALLLQAGTFPIKNKIYHTKKQHQGQARAEATSTRKTITKRARVVSTAAPLAAGAIYKPHTELPAVGASLAGEVHDTEGVPADTGTRVDGATHAAERASAGGGARLTGGVCTAKGVPVAEVARLAGAAHTTEKVPAAEGVHVADGECTAGELPAAGDAHLAGGVQVAEGFPAAGDAHLTRRDCVVDGSLLLETCILPVGPTLQKEFLMLEAYVLHVGLRN</sequence>
<dbReference type="Proteomes" id="UP000697107">
    <property type="component" value="Unassembled WGS sequence"/>
</dbReference>
<proteinExistence type="predicted"/>
<name>A0A8T1GZ73_9STRA</name>
<dbReference type="EMBL" id="RCMK01000022">
    <property type="protein sequence ID" value="KAG2953710.1"/>
    <property type="molecule type" value="Genomic_DNA"/>
</dbReference>
<dbReference type="EMBL" id="RCML01000037">
    <property type="protein sequence ID" value="KAG2996447.1"/>
    <property type="molecule type" value="Genomic_DNA"/>
</dbReference>
<dbReference type="Proteomes" id="UP000760860">
    <property type="component" value="Unassembled WGS sequence"/>
</dbReference>